<keyword evidence="5" id="KW-1185">Reference proteome</keyword>
<evidence type="ECO:0000313" key="4">
    <source>
        <dbReference type="EMBL" id="MDV5388961.1"/>
    </source>
</evidence>
<evidence type="ECO:0000256" key="1">
    <source>
        <dbReference type="SAM" id="Phobius"/>
    </source>
</evidence>
<keyword evidence="1" id="KW-0812">Transmembrane</keyword>
<evidence type="ECO:0000313" key="5">
    <source>
        <dbReference type="Proteomes" id="UP001159075"/>
    </source>
</evidence>
<gene>
    <name evidence="2" type="ORF">E2650_02750</name>
    <name evidence="3" type="ORF">ODY93_04865</name>
    <name evidence="4" type="ORF">QM089_01445</name>
</gene>
<organism evidence="2">
    <name type="scientific">Shewanella xiamenensis</name>
    <dbReference type="NCBI Taxonomy" id="332186"/>
    <lineage>
        <taxon>Bacteria</taxon>
        <taxon>Pseudomonadati</taxon>
        <taxon>Pseudomonadota</taxon>
        <taxon>Gammaproteobacteria</taxon>
        <taxon>Alteromonadales</taxon>
        <taxon>Shewanellaceae</taxon>
        <taxon>Shewanella</taxon>
    </lineage>
</organism>
<feature type="transmembrane region" description="Helical" evidence="1">
    <location>
        <begin position="21"/>
        <end position="40"/>
    </location>
</feature>
<feature type="transmembrane region" description="Helical" evidence="1">
    <location>
        <begin position="76"/>
        <end position="93"/>
    </location>
</feature>
<dbReference type="GeneID" id="75190013"/>
<sequence length="136" mass="15625">MPRQQISEKRFWVQRLSKTALRALHILGIAGAGGGILLNIDKSLWLNYWYLAMSTGSILMLWEIMRDWRWLIQLKGVLTLGKLGLLCLFIPLANYKPELFILVLFLSVIVSHGPSGLRHYSIVHRKQIDTKKEIKG</sequence>
<keyword evidence="1" id="KW-1133">Transmembrane helix</keyword>
<comment type="caution">
    <text evidence="2">The sequence shown here is derived from an EMBL/GenBank/DDBJ whole genome shotgun (WGS) entry which is preliminary data.</text>
</comment>
<feature type="transmembrane region" description="Helical" evidence="1">
    <location>
        <begin position="99"/>
        <end position="117"/>
    </location>
</feature>
<reference evidence="2" key="1">
    <citation type="journal article" date="2019" name="Int J Environ Res Public Health">
        <title>Characterization of Chromosome-Mediated BlaOXA-894 in Shewanella xiamenensis Isolated from Pig Wastewater.</title>
        <authorList>
            <person name="Zou H."/>
            <person name="Zhou Z."/>
            <person name="Xia H."/>
            <person name="Zhao Q."/>
            <person name="Li X."/>
        </authorList>
    </citation>
    <scope>NUCLEOTIDE SEQUENCE</scope>
    <source>
        <strain evidence="2">2015oxa</strain>
    </source>
</reference>
<evidence type="ECO:0000313" key="3">
    <source>
        <dbReference type="EMBL" id="MDI5830887.1"/>
    </source>
</evidence>
<dbReference type="RefSeq" id="WP_047538262.1">
    <property type="nucleotide sequence ID" value="NZ_AP025014.1"/>
</dbReference>
<dbReference type="OrthoDB" id="6267035at2"/>
<protein>
    <submittedName>
        <fullName evidence="2">Uncharacterized protein</fullName>
    </submittedName>
</protein>
<evidence type="ECO:0000313" key="2">
    <source>
        <dbReference type="EMBL" id="MDG5898840.1"/>
    </source>
</evidence>
<accession>A0A1E3USI9</accession>
<dbReference type="Proteomes" id="UP001152518">
    <property type="component" value="Unassembled WGS sequence"/>
</dbReference>
<dbReference type="AlphaFoldDB" id="A0A1E3USI9"/>
<proteinExistence type="predicted"/>
<reference evidence="3 5" key="3">
    <citation type="submission" date="2022-09" db="EMBL/GenBank/DDBJ databases">
        <title>The outer-membrane cytochrome OmcA is essential for infection of Shewanella oneidensis by a zebrafish-associated bacteriophage.</title>
        <authorList>
            <person name="Grenfell A.W."/>
            <person name="Intile P."/>
            <person name="Mcfarlane J."/>
            <person name="Leung D."/>
            <person name="Abdalla K."/>
            <person name="Wold M."/>
            <person name="Kees E."/>
            <person name="Gralnick J."/>
        </authorList>
    </citation>
    <scope>NUCLEOTIDE SEQUENCE [LARGE SCALE GENOMIC DNA]</scope>
    <source>
        <strain evidence="3 5">NF-5</strain>
    </source>
</reference>
<name>A0A1E3USI9_9GAMM</name>
<feature type="transmembrane region" description="Helical" evidence="1">
    <location>
        <begin position="46"/>
        <end position="64"/>
    </location>
</feature>
<reference evidence="2" key="2">
    <citation type="submission" date="2019-04" db="EMBL/GenBank/DDBJ databases">
        <authorList>
            <person name="Zou H."/>
        </authorList>
    </citation>
    <scope>NUCLEOTIDE SEQUENCE</scope>
    <source>
        <strain evidence="2">2015oxa</strain>
    </source>
</reference>
<dbReference type="EMBL" id="JAOTLW010000004">
    <property type="protein sequence ID" value="MDI5830887.1"/>
    <property type="molecule type" value="Genomic_DNA"/>
</dbReference>
<reference evidence="4" key="4">
    <citation type="submission" date="2023-05" db="EMBL/GenBank/DDBJ databases">
        <title>Colonisation of extended spectrum b-lactamase- and carbapenemase-producing bacteria on hospital surfaces from low- and middle-income countries.</title>
        <authorList>
            <person name="Nieto-Rosado M."/>
            <person name="Sands K."/>
            <person name="Iregbu K."/>
            <person name="Zahra R."/>
            <person name="Mazarati J.B."/>
            <person name="Mehtar S."/>
            <person name="Barnards-Group B."/>
            <person name="Walsh T.R."/>
        </authorList>
    </citation>
    <scope>NUCLEOTIDE SEQUENCE</scope>
    <source>
        <strain evidence="4">PP-E493</strain>
    </source>
</reference>
<dbReference type="Proteomes" id="UP001187859">
    <property type="component" value="Unassembled WGS sequence"/>
</dbReference>
<dbReference type="EMBL" id="JASGOQ010000001">
    <property type="protein sequence ID" value="MDV5388961.1"/>
    <property type="molecule type" value="Genomic_DNA"/>
</dbReference>
<keyword evidence="1" id="KW-0472">Membrane</keyword>
<dbReference type="Proteomes" id="UP001159075">
    <property type="component" value="Unassembled WGS sequence"/>
</dbReference>
<dbReference type="EMBL" id="SUNE01000001">
    <property type="protein sequence ID" value="MDG5898840.1"/>
    <property type="molecule type" value="Genomic_DNA"/>
</dbReference>